<dbReference type="OrthoDB" id="7107865at2"/>
<accession>A0A1B4XJG3</accession>
<dbReference type="InterPro" id="IPR025272">
    <property type="entry name" value="SocA_Panacea"/>
</dbReference>
<reference evidence="2 3" key="1">
    <citation type="submission" date="2015-05" db="EMBL/GenBank/DDBJ databases">
        <title>Complete genome sequence of a sulfur-oxidizing gammaproteobacterium strain HA5.</title>
        <authorList>
            <person name="Miura A."/>
            <person name="Kojima H."/>
            <person name="Fukui M."/>
        </authorList>
    </citation>
    <scope>NUCLEOTIDE SEQUENCE [LARGE SCALE GENOMIC DNA]</scope>
    <source>
        <strain evidence="2 3">HA5</strain>
    </source>
</reference>
<dbReference type="KEGG" id="slim:SCL_2671"/>
<dbReference type="RefSeq" id="WP_096361640.1">
    <property type="nucleotide sequence ID" value="NZ_AP014879.1"/>
</dbReference>
<protein>
    <recommendedName>
        <fullName evidence="1">Antitoxin SocA-like Panacea domain-containing protein</fullName>
    </recommendedName>
</protein>
<dbReference type="AlphaFoldDB" id="A0A1B4XJG3"/>
<dbReference type="InParanoid" id="A0A1B4XJG3"/>
<dbReference type="Proteomes" id="UP000243180">
    <property type="component" value="Chromosome"/>
</dbReference>
<proteinExistence type="predicted"/>
<keyword evidence="3" id="KW-1185">Reference proteome</keyword>
<organism evidence="2 3">
    <name type="scientific">Sulfuricaulis limicola</name>
    <dbReference type="NCBI Taxonomy" id="1620215"/>
    <lineage>
        <taxon>Bacteria</taxon>
        <taxon>Pseudomonadati</taxon>
        <taxon>Pseudomonadota</taxon>
        <taxon>Gammaproteobacteria</taxon>
        <taxon>Acidiferrobacterales</taxon>
        <taxon>Acidiferrobacteraceae</taxon>
        <taxon>Sulfuricaulis</taxon>
    </lineage>
</organism>
<evidence type="ECO:0000313" key="2">
    <source>
        <dbReference type="EMBL" id="BAV34948.1"/>
    </source>
</evidence>
<dbReference type="Pfam" id="PF13274">
    <property type="entry name" value="SocA_Panacea"/>
    <property type="match status" value="1"/>
</dbReference>
<feature type="domain" description="Antitoxin SocA-like Panacea" evidence="1">
    <location>
        <begin position="30"/>
        <end position="141"/>
    </location>
</feature>
<dbReference type="EMBL" id="AP014879">
    <property type="protein sequence ID" value="BAV34948.1"/>
    <property type="molecule type" value="Genomic_DNA"/>
</dbReference>
<evidence type="ECO:0000313" key="3">
    <source>
        <dbReference type="Proteomes" id="UP000243180"/>
    </source>
</evidence>
<gene>
    <name evidence="2" type="ORF">SCL_2671</name>
</gene>
<name>A0A1B4XJG3_9GAMM</name>
<evidence type="ECO:0000259" key="1">
    <source>
        <dbReference type="Pfam" id="PF13274"/>
    </source>
</evidence>
<sequence>MNFNPEKFKALVHYVCRTCTDPSKLSATKLHKILWLADIYAYKHVGMPITGEIYKKNLYGPFSTHLDSVVDQLRRENLLFVHEVDVNWGEGKTRREFIGKGDVNKSFFSEREAQIINDARDYVCENHTAVSISDKTHDAIWEMALMHEPIPYEAMLVSRLAKVTEEDIEWAKSELRKIKQ</sequence>